<dbReference type="PANTHER" id="PTHR10351">
    <property type="entry name" value="TRANSCRIPTION FACTOR BTF3 FAMILY MEMBER"/>
    <property type="match status" value="1"/>
</dbReference>
<dbReference type="AlphaFoldDB" id="A0A1G4IAL9"/>
<dbReference type="CDD" id="cd22055">
    <property type="entry name" value="NAC_BTF3"/>
    <property type="match status" value="1"/>
</dbReference>
<feature type="domain" description="NAC-A/B" evidence="3">
    <location>
        <begin position="35"/>
        <end position="100"/>
    </location>
</feature>
<comment type="subunit">
    <text evidence="2">Part of the nascent polypeptide-associated complex (NAC).</text>
</comment>
<organism evidence="4 5">
    <name type="scientific">Trypanosoma equiperdum</name>
    <dbReference type="NCBI Taxonomy" id="5694"/>
    <lineage>
        <taxon>Eukaryota</taxon>
        <taxon>Discoba</taxon>
        <taxon>Euglenozoa</taxon>
        <taxon>Kinetoplastea</taxon>
        <taxon>Metakinetoplastina</taxon>
        <taxon>Trypanosomatida</taxon>
        <taxon>Trypanosomatidae</taxon>
        <taxon>Trypanosoma</taxon>
    </lineage>
</organism>
<gene>
    <name evidence="4" type="ORF">TEOVI_000087400</name>
</gene>
<evidence type="ECO:0000256" key="1">
    <source>
        <dbReference type="ARBA" id="ARBA00005296"/>
    </source>
</evidence>
<dbReference type="Pfam" id="PF01849">
    <property type="entry name" value="NAC"/>
    <property type="match status" value="1"/>
</dbReference>
<keyword evidence="5" id="KW-1185">Reference proteome</keyword>
<evidence type="ECO:0000256" key="2">
    <source>
        <dbReference type="RuleBase" id="RU361272"/>
    </source>
</evidence>
<dbReference type="InterPro" id="IPR038187">
    <property type="entry name" value="NAC_A/B_dom_sf"/>
</dbReference>
<dbReference type="Gene3D" id="2.20.70.30">
    <property type="entry name" value="Nascent polypeptide-associated complex domain"/>
    <property type="match status" value="1"/>
</dbReference>
<dbReference type="GeneID" id="92374814"/>
<proteinExistence type="inferred from homology"/>
<sequence>MPSITQETLRRRAEFVRTGGRGSVRRTVKVAHRNTGDDKKVQQVLKRLNVSPFNDVDDAVLYRHDGTAYYFEKPKVQASMQSQCFVVSGAYDVKEASEVPS</sequence>
<dbReference type="RefSeq" id="XP_067080297.1">
    <property type="nucleotide sequence ID" value="XM_067224196.1"/>
</dbReference>
<dbReference type="VEuPathDB" id="TriTrypDB:TEOVI_000087400"/>
<dbReference type="InterPro" id="IPR039370">
    <property type="entry name" value="BTF3"/>
</dbReference>
<comment type="similarity">
    <text evidence="1 2">Belongs to the NAC-beta family.</text>
</comment>
<dbReference type="Proteomes" id="UP000195570">
    <property type="component" value="Unassembled WGS sequence"/>
</dbReference>
<keyword evidence="2" id="KW-0805">Transcription regulation</keyword>
<evidence type="ECO:0000313" key="5">
    <source>
        <dbReference type="Proteomes" id="UP000195570"/>
    </source>
</evidence>
<evidence type="ECO:0000259" key="3">
    <source>
        <dbReference type="PROSITE" id="PS51151"/>
    </source>
</evidence>
<accession>A0A1G4IAL9</accession>
<dbReference type="InterPro" id="IPR002715">
    <property type="entry name" value="Nas_poly-pep-assoc_cplx_dom"/>
</dbReference>
<comment type="caution">
    <text evidence="4">The sequence shown here is derived from an EMBL/GenBank/DDBJ whole genome shotgun (WGS) entry which is preliminary data.</text>
</comment>
<name>A0A1G4IAL9_TRYEQ</name>
<reference evidence="4" key="1">
    <citation type="submission" date="2016-09" db="EMBL/GenBank/DDBJ databases">
        <authorList>
            <person name="Hebert L."/>
            <person name="Moumen B."/>
        </authorList>
    </citation>
    <scope>NUCLEOTIDE SEQUENCE [LARGE SCALE GENOMIC DNA]</scope>
    <source>
        <strain evidence="4">OVI</strain>
    </source>
</reference>
<dbReference type="SMART" id="SM01407">
    <property type="entry name" value="NAC"/>
    <property type="match status" value="1"/>
</dbReference>
<dbReference type="PROSITE" id="PS51151">
    <property type="entry name" value="NAC_AB"/>
    <property type="match status" value="1"/>
</dbReference>
<keyword evidence="2" id="KW-0804">Transcription</keyword>
<protein>
    <recommendedName>
        <fullName evidence="2">Nascent polypeptide-associated complex subunit beta</fullName>
    </recommendedName>
</protein>
<dbReference type="EMBL" id="CZPT02001192">
    <property type="protein sequence ID" value="SCU69308.1"/>
    <property type="molecule type" value="Genomic_DNA"/>
</dbReference>
<evidence type="ECO:0000313" key="4">
    <source>
        <dbReference type="EMBL" id="SCU69308.1"/>
    </source>
</evidence>